<dbReference type="WBParaSite" id="MCU_003632-RA">
    <property type="protein sequence ID" value="MCU_003632-RA"/>
    <property type="gene ID" value="MCU_003632"/>
</dbReference>
<name>A0A5K3EZ24_MESCO</name>
<evidence type="ECO:0000313" key="1">
    <source>
        <dbReference type="WBParaSite" id="MCU_003632-RA"/>
    </source>
</evidence>
<sequence>MSHSAAPAVRALRGLAPNRCLGGASANRQSCRRVRLPRLLLGAGFTLRAEQNR</sequence>
<protein>
    <submittedName>
        <fullName evidence="1">TPR_REGION domain-containing protein</fullName>
    </submittedName>
</protein>
<proteinExistence type="predicted"/>
<organism evidence="1">
    <name type="scientific">Mesocestoides corti</name>
    <name type="common">Flatworm</name>
    <dbReference type="NCBI Taxonomy" id="53468"/>
    <lineage>
        <taxon>Eukaryota</taxon>
        <taxon>Metazoa</taxon>
        <taxon>Spiralia</taxon>
        <taxon>Lophotrochozoa</taxon>
        <taxon>Platyhelminthes</taxon>
        <taxon>Cestoda</taxon>
        <taxon>Eucestoda</taxon>
        <taxon>Cyclophyllidea</taxon>
        <taxon>Mesocestoididae</taxon>
        <taxon>Mesocestoides</taxon>
    </lineage>
</organism>
<reference evidence="1" key="1">
    <citation type="submission" date="2019-11" db="UniProtKB">
        <authorList>
            <consortium name="WormBaseParasite"/>
        </authorList>
    </citation>
    <scope>IDENTIFICATION</scope>
</reference>
<accession>A0A5K3EZ24</accession>
<dbReference type="AlphaFoldDB" id="A0A5K3EZ24"/>